<dbReference type="GO" id="GO:0009847">
    <property type="term" value="P:spore germination"/>
    <property type="evidence" value="ECO:0007669"/>
    <property type="project" value="InterPro"/>
</dbReference>
<name>A0A414KGA4_9FIRM</name>
<keyword evidence="1" id="KW-1133">Transmembrane helix</keyword>
<dbReference type="AlphaFoldDB" id="A0A414KGA4"/>
<dbReference type="GO" id="GO:0016020">
    <property type="term" value="C:membrane"/>
    <property type="evidence" value="ECO:0007669"/>
    <property type="project" value="InterPro"/>
</dbReference>
<keyword evidence="1" id="KW-0812">Transmembrane</keyword>
<comment type="caution">
    <text evidence="2">The sequence shown here is derived from an EMBL/GenBank/DDBJ whole genome shotgun (WGS) entry which is preliminary data.</text>
</comment>
<evidence type="ECO:0000313" key="2">
    <source>
        <dbReference type="EMBL" id="RHE75622.1"/>
    </source>
</evidence>
<evidence type="ECO:0000313" key="3">
    <source>
        <dbReference type="Proteomes" id="UP000283928"/>
    </source>
</evidence>
<sequence>MLLLCIGQGNAEYLKEMLRESRLWGKEIVYSTYDVVCAFSGISLLPFVLQNVEKRGNSGKTVTSAILTVSGILLLILFILPSVLGWGRIQKELYPVLPLMAGADLPGNVLARFDVLWIGFLLYGLFFALGSCFHYGIRILDTVHLRSGKYWLPIVIYAFSFVR</sequence>
<feature type="transmembrane region" description="Helical" evidence="1">
    <location>
        <begin position="28"/>
        <end position="49"/>
    </location>
</feature>
<dbReference type="Pfam" id="PF03845">
    <property type="entry name" value="Spore_permease"/>
    <property type="match status" value="1"/>
</dbReference>
<dbReference type="EMBL" id="QSKO01000009">
    <property type="protein sequence ID" value="RHE75622.1"/>
    <property type="molecule type" value="Genomic_DNA"/>
</dbReference>
<proteinExistence type="predicted"/>
<organism evidence="2 3">
    <name type="scientific">Blautia obeum</name>
    <dbReference type="NCBI Taxonomy" id="40520"/>
    <lineage>
        <taxon>Bacteria</taxon>
        <taxon>Bacillati</taxon>
        <taxon>Bacillota</taxon>
        <taxon>Clostridia</taxon>
        <taxon>Lachnospirales</taxon>
        <taxon>Lachnospiraceae</taxon>
        <taxon>Blautia</taxon>
    </lineage>
</organism>
<reference evidence="2 3" key="1">
    <citation type="submission" date="2018-08" db="EMBL/GenBank/DDBJ databases">
        <title>A genome reference for cultivated species of the human gut microbiota.</title>
        <authorList>
            <person name="Zou Y."/>
            <person name="Xue W."/>
            <person name="Luo G."/>
        </authorList>
    </citation>
    <scope>NUCLEOTIDE SEQUENCE [LARGE SCALE GENOMIC DNA]</scope>
    <source>
        <strain evidence="2 3">AM27-32LB</strain>
    </source>
</reference>
<gene>
    <name evidence="2" type="ORF">DW723_07970</name>
</gene>
<evidence type="ECO:0000256" key="1">
    <source>
        <dbReference type="SAM" id="Phobius"/>
    </source>
</evidence>
<dbReference type="InterPro" id="IPR004761">
    <property type="entry name" value="Spore_GerAB"/>
</dbReference>
<dbReference type="Proteomes" id="UP000283928">
    <property type="component" value="Unassembled WGS sequence"/>
</dbReference>
<accession>A0A414KGA4</accession>
<keyword evidence="1" id="KW-0472">Membrane</keyword>
<protein>
    <submittedName>
        <fullName evidence="2">Uncharacterized protein</fullName>
    </submittedName>
</protein>
<feature type="transmembrane region" description="Helical" evidence="1">
    <location>
        <begin position="61"/>
        <end position="84"/>
    </location>
</feature>
<feature type="transmembrane region" description="Helical" evidence="1">
    <location>
        <begin position="115"/>
        <end position="137"/>
    </location>
</feature>